<dbReference type="SMART" id="SM00345">
    <property type="entry name" value="HTH_GNTR"/>
    <property type="match status" value="1"/>
</dbReference>
<dbReference type="STRING" id="263852.SAMN02745116_00196"/>
<keyword evidence="1" id="KW-0805">Transcription regulation</keyword>
<dbReference type="EMBL" id="FUXI01000002">
    <property type="protein sequence ID" value="SJZ40235.1"/>
    <property type="molecule type" value="Genomic_DNA"/>
</dbReference>
<feature type="domain" description="HTH gntR-type" evidence="4">
    <location>
        <begin position="3"/>
        <end position="70"/>
    </location>
</feature>
<evidence type="ECO:0000313" key="6">
    <source>
        <dbReference type="Proteomes" id="UP000190328"/>
    </source>
</evidence>
<dbReference type="Proteomes" id="UP000190328">
    <property type="component" value="Unassembled WGS sequence"/>
</dbReference>
<dbReference type="SUPFAM" id="SSF46785">
    <property type="entry name" value="Winged helix' DNA-binding domain"/>
    <property type="match status" value="1"/>
</dbReference>
<dbReference type="PRINTS" id="PR00035">
    <property type="entry name" value="HTHGNTR"/>
</dbReference>
<proteinExistence type="predicted"/>
<organism evidence="5 6">
    <name type="scientific">Pilibacter termitis</name>
    <dbReference type="NCBI Taxonomy" id="263852"/>
    <lineage>
        <taxon>Bacteria</taxon>
        <taxon>Bacillati</taxon>
        <taxon>Bacillota</taxon>
        <taxon>Bacilli</taxon>
        <taxon>Lactobacillales</taxon>
        <taxon>Enterococcaceae</taxon>
        <taxon>Pilibacter</taxon>
    </lineage>
</organism>
<dbReference type="Gene3D" id="1.20.120.530">
    <property type="entry name" value="GntR ligand-binding domain-like"/>
    <property type="match status" value="1"/>
</dbReference>
<dbReference type="InterPro" id="IPR008920">
    <property type="entry name" value="TF_FadR/GntR_C"/>
</dbReference>
<dbReference type="PANTHER" id="PTHR43537:SF5">
    <property type="entry name" value="UXU OPERON TRANSCRIPTIONAL REGULATOR"/>
    <property type="match status" value="1"/>
</dbReference>
<dbReference type="OrthoDB" id="368257at2"/>
<evidence type="ECO:0000256" key="2">
    <source>
        <dbReference type="ARBA" id="ARBA00023125"/>
    </source>
</evidence>
<name>A0A1T4KD20_9ENTE</name>
<dbReference type="InterPro" id="IPR000524">
    <property type="entry name" value="Tscrpt_reg_HTH_GntR"/>
</dbReference>
<dbReference type="RefSeq" id="WP_078806174.1">
    <property type="nucleotide sequence ID" value="NZ_FUXI01000002.1"/>
</dbReference>
<dbReference type="GO" id="GO:0003677">
    <property type="term" value="F:DNA binding"/>
    <property type="evidence" value="ECO:0007669"/>
    <property type="project" value="UniProtKB-KW"/>
</dbReference>
<dbReference type="SUPFAM" id="SSF48008">
    <property type="entry name" value="GntR ligand-binding domain-like"/>
    <property type="match status" value="1"/>
</dbReference>
<reference evidence="5 6" key="1">
    <citation type="submission" date="2017-02" db="EMBL/GenBank/DDBJ databases">
        <authorList>
            <person name="Peterson S.W."/>
        </authorList>
    </citation>
    <scope>NUCLEOTIDE SEQUENCE [LARGE SCALE GENOMIC DNA]</scope>
    <source>
        <strain evidence="5 6">ATCC BAA-1030</strain>
    </source>
</reference>
<protein>
    <submittedName>
        <fullName evidence="5">DNA-binding transcriptional regulator, GntR family</fullName>
    </submittedName>
</protein>
<evidence type="ECO:0000256" key="1">
    <source>
        <dbReference type="ARBA" id="ARBA00023015"/>
    </source>
</evidence>
<dbReference type="AlphaFoldDB" id="A0A1T4KD20"/>
<dbReference type="InterPro" id="IPR036388">
    <property type="entry name" value="WH-like_DNA-bd_sf"/>
</dbReference>
<keyword evidence="2 5" id="KW-0238">DNA-binding</keyword>
<keyword evidence="6" id="KW-1185">Reference proteome</keyword>
<dbReference type="InterPro" id="IPR036390">
    <property type="entry name" value="WH_DNA-bd_sf"/>
</dbReference>
<dbReference type="PROSITE" id="PS50949">
    <property type="entry name" value="HTH_GNTR"/>
    <property type="match status" value="1"/>
</dbReference>
<gene>
    <name evidence="5" type="ORF">SAMN02745116_00196</name>
</gene>
<dbReference type="PANTHER" id="PTHR43537">
    <property type="entry name" value="TRANSCRIPTIONAL REGULATOR, GNTR FAMILY"/>
    <property type="match status" value="1"/>
</dbReference>
<dbReference type="GO" id="GO:0003700">
    <property type="term" value="F:DNA-binding transcription factor activity"/>
    <property type="evidence" value="ECO:0007669"/>
    <property type="project" value="InterPro"/>
</dbReference>
<dbReference type="Pfam" id="PF00392">
    <property type="entry name" value="GntR"/>
    <property type="match status" value="1"/>
</dbReference>
<accession>A0A1T4KD20</accession>
<keyword evidence="3" id="KW-0804">Transcription</keyword>
<dbReference type="Gene3D" id="1.10.10.10">
    <property type="entry name" value="Winged helix-like DNA-binding domain superfamily/Winged helix DNA-binding domain"/>
    <property type="match status" value="1"/>
</dbReference>
<dbReference type="CDD" id="cd07377">
    <property type="entry name" value="WHTH_GntR"/>
    <property type="match status" value="1"/>
</dbReference>
<evidence type="ECO:0000259" key="4">
    <source>
        <dbReference type="PROSITE" id="PS50949"/>
    </source>
</evidence>
<sequence length="218" mass="25658">MKHSNEQSAYITIKQSILYGSFSPDELYSEATLSKKLNMSRTPVRSALKILEKEGLISYRKNRGFLLRNASNHELLELTQISVLWMKEALQLAKKGERKFQSKEIQEQLDLAKEYRCKNEYARYINQMTKVYLKIMEMLENQLLLATYEDLWARQITSSLYRKVTNVENADKEKTKSTILFFQKLIDEASKGNYDTATQALDEYFEYAKSQILRYEQL</sequence>
<evidence type="ECO:0000313" key="5">
    <source>
        <dbReference type="EMBL" id="SJZ40235.1"/>
    </source>
</evidence>
<evidence type="ECO:0000256" key="3">
    <source>
        <dbReference type="ARBA" id="ARBA00023163"/>
    </source>
</evidence>